<keyword evidence="2" id="KW-1185">Reference proteome</keyword>
<gene>
    <name evidence="1" type="ORF">MRB53_023609</name>
</gene>
<organism evidence="1 2">
    <name type="scientific">Persea americana</name>
    <name type="common">Avocado</name>
    <dbReference type="NCBI Taxonomy" id="3435"/>
    <lineage>
        <taxon>Eukaryota</taxon>
        <taxon>Viridiplantae</taxon>
        <taxon>Streptophyta</taxon>
        <taxon>Embryophyta</taxon>
        <taxon>Tracheophyta</taxon>
        <taxon>Spermatophyta</taxon>
        <taxon>Magnoliopsida</taxon>
        <taxon>Magnoliidae</taxon>
        <taxon>Laurales</taxon>
        <taxon>Lauraceae</taxon>
        <taxon>Persea</taxon>
    </lineage>
</organism>
<proteinExistence type="predicted"/>
<sequence length="241" mass="27172">MPTSQGCVSEQELSRCYMGEGLVPLTADGKEDIDIGRALAITKALLMEIVNCENFEFDYGATVETNEIYVQMDRWISLAMKNIETLAPTPPNCPVATTLFLYGNLEMKSIPDDFFEHMNHLKVLHLSCTTLISLSSSISHLHNRLRFIKLQNCLSLETFPHSFKYLESLQLLDLHNTPLSRVPDDSFDHMYSLRLLDLSHTKICSLSSSICNCCKLKQLFLKAQITAIASSIAPSHIIYRP</sequence>
<name>A0ACC2LA25_PERAE</name>
<accession>A0ACC2LA25</accession>
<comment type="caution">
    <text evidence="1">The sequence shown here is derived from an EMBL/GenBank/DDBJ whole genome shotgun (WGS) entry which is preliminary data.</text>
</comment>
<dbReference type="Proteomes" id="UP001234297">
    <property type="component" value="Chromosome 7"/>
</dbReference>
<reference evidence="1 2" key="1">
    <citation type="journal article" date="2022" name="Hortic Res">
        <title>A haplotype resolved chromosomal level avocado genome allows analysis of novel avocado genes.</title>
        <authorList>
            <person name="Nath O."/>
            <person name="Fletcher S.J."/>
            <person name="Hayward A."/>
            <person name="Shaw L.M."/>
            <person name="Masouleh A.K."/>
            <person name="Furtado A."/>
            <person name="Henry R.J."/>
            <person name="Mitter N."/>
        </authorList>
    </citation>
    <scope>NUCLEOTIDE SEQUENCE [LARGE SCALE GENOMIC DNA]</scope>
    <source>
        <strain evidence="2">cv. Hass</strain>
    </source>
</reference>
<evidence type="ECO:0000313" key="1">
    <source>
        <dbReference type="EMBL" id="KAJ8630286.1"/>
    </source>
</evidence>
<dbReference type="EMBL" id="CM056815">
    <property type="protein sequence ID" value="KAJ8630286.1"/>
    <property type="molecule type" value="Genomic_DNA"/>
</dbReference>
<protein>
    <submittedName>
        <fullName evidence="1">Uncharacterized protein</fullName>
    </submittedName>
</protein>
<evidence type="ECO:0000313" key="2">
    <source>
        <dbReference type="Proteomes" id="UP001234297"/>
    </source>
</evidence>